<dbReference type="PANTHER" id="PTHR17408:SF0">
    <property type="entry name" value="HISTONE RNA HAIRPIN-BINDING PROTEIN"/>
    <property type="match status" value="1"/>
</dbReference>
<dbReference type="GO" id="GO:0051028">
    <property type="term" value="P:mRNA transport"/>
    <property type="evidence" value="ECO:0007669"/>
    <property type="project" value="TreeGrafter"/>
</dbReference>
<evidence type="ECO:0000256" key="1">
    <source>
        <dbReference type="ARBA" id="ARBA00004821"/>
    </source>
</evidence>
<dbReference type="EC" id="2.3.1.181" evidence="4"/>
<proteinExistence type="inferred from homology"/>
<dbReference type="InterPro" id="IPR038294">
    <property type="entry name" value="SLBP_RNA_bind_sf"/>
</dbReference>
<comment type="pathway">
    <text evidence="1">Protein modification; protein lipoylation via endogenous pathway; protein N(6)-(lipoyl)lysine from octanoyl-[acyl-carrier-protein]: step 1/2.</text>
</comment>
<feature type="region of interest" description="Disordered" evidence="8">
    <location>
        <begin position="136"/>
        <end position="178"/>
    </location>
</feature>
<comment type="similarity">
    <text evidence="3">Belongs to the LipB family.</text>
</comment>
<evidence type="ECO:0000256" key="7">
    <source>
        <dbReference type="ARBA" id="ARBA00023315"/>
    </source>
</evidence>
<dbReference type="OrthoDB" id="265795at2759"/>
<evidence type="ECO:0000313" key="11">
    <source>
        <dbReference type="Proteomes" id="UP000236333"/>
    </source>
</evidence>
<evidence type="ECO:0000256" key="4">
    <source>
        <dbReference type="ARBA" id="ARBA00012334"/>
    </source>
</evidence>
<dbReference type="GO" id="GO:0006398">
    <property type="term" value="P:mRNA 3'-end processing by stem-loop binding and cleavage"/>
    <property type="evidence" value="ECO:0007669"/>
    <property type="project" value="TreeGrafter"/>
</dbReference>
<dbReference type="Gene3D" id="1.10.8.1120">
    <property type="entry name" value="Histone RNA hairpin-binding protein RNA-binding domain"/>
    <property type="match status" value="1"/>
</dbReference>
<dbReference type="InterPro" id="IPR029344">
    <property type="entry name" value="SLBP_RNA_bind"/>
</dbReference>
<evidence type="ECO:0000256" key="8">
    <source>
        <dbReference type="SAM" id="MobiDB-lite"/>
    </source>
</evidence>
<name>A0A2J8A958_9CHLO</name>
<comment type="caution">
    <text evidence="10">The sequence shown here is derived from an EMBL/GenBank/DDBJ whole genome shotgun (WGS) entry which is preliminary data.</text>
</comment>
<dbReference type="Proteomes" id="UP000236333">
    <property type="component" value="Unassembled WGS sequence"/>
</dbReference>
<keyword evidence="11" id="KW-1185">Reference proteome</keyword>
<feature type="region of interest" description="Disordered" evidence="8">
    <location>
        <begin position="403"/>
        <end position="444"/>
    </location>
</feature>
<organism evidence="10 11">
    <name type="scientific">Tetrabaena socialis</name>
    <dbReference type="NCBI Taxonomy" id="47790"/>
    <lineage>
        <taxon>Eukaryota</taxon>
        <taxon>Viridiplantae</taxon>
        <taxon>Chlorophyta</taxon>
        <taxon>core chlorophytes</taxon>
        <taxon>Chlorophyceae</taxon>
        <taxon>CS clade</taxon>
        <taxon>Chlamydomonadales</taxon>
        <taxon>Tetrabaenaceae</taxon>
        <taxon>Tetrabaena</taxon>
    </lineage>
</organism>
<dbReference type="GO" id="GO:0003729">
    <property type="term" value="F:mRNA binding"/>
    <property type="evidence" value="ECO:0007669"/>
    <property type="project" value="InterPro"/>
</dbReference>
<evidence type="ECO:0000313" key="10">
    <source>
        <dbReference type="EMBL" id="PNH09013.1"/>
    </source>
</evidence>
<reference evidence="10 11" key="1">
    <citation type="journal article" date="2017" name="Mol. Biol. Evol.">
        <title>The 4-celled Tetrabaena socialis nuclear genome reveals the essential components for genetic control of cell number at the origin of multicellularity in the volvocine lineage.</title>
        <authorList>
            <person name="Featherston J."/>
            <person name="Arakaki Y."/>
            <person name="Hanschen E.R."/>
            <person name="Ferris P.J."/>
            <person name="Michod R.E."/>
            <person name="Olson B.J.S.C."/>
            <person name="Nozaki H."/>
            <person name="Durand P.M."/>
        </authorList>
    </citation>
    <scope>NUCLEOTIDE SEQUENCE [LARGE SCALE GENOMIC DNA]</scope>
    <source>
        <strain evidence="10 11">NIES-571</strain>
    </source>
</reference>
<feature type="domain" description="BPL/LPL catalytic" evidence="9">
    <location>
        <begin position="1"/>
        <end position="177"/>
    </location>
</feature>
<dbReference type="EMBL" id="PGGS01000108">
    <property type="protein sequence ID" value="PNH09013.1"/>
    <property type="molecule type" value="Genomic_DNA"/>
</dbReference>
<keyword evidence="7" id="KW-0012">Acyltransferase</keyword>
<dbReference type="Gene3D" id="3.30.930.10">
    <property type="entry name" value="Bira Bifunctional Protein, Domain 2"/>
    <property type="match status" value="1"/>
</dbReference>
<feature type="region of interest" description="Disordered" evidence="8">
    <location>
        <begin position="203"/>
        <end position="284"/>
    </location>
</feature>
<dbReference type="SUPFAM" id="SSF55681">
    <property type="entry name" value="Class II aaRS and biotin synthetases"/>
    <property type="match status" value="1"/>
</dbReference>
<evidence type="ECO:0000256" key="6">
    <source>
        <dbReference type="ARBA" id="ARBA00022884"/>
    </source>
</evidence>
<comment type="similarity">
    <text evidence="2">Belongs to the SLBP family.</text>
</comment>
<dbReference type="GO" id="GO:0009249">
    <property type="term" value="P:protein lipoylation"/>
    <property type="evidence" value="ECO:0007669"/>
    <property type="project" value="InterPro"/>
</dbReference>
<dbReference type="InterPro" id="IPR020605">
    <property type="entry name" value="Octanoyltransferase_CS"/>
</dbReference>
<dbReference type="InterPro" id="IPR004143">
    <property type="entry name" value="BPL_LPL_catalytic"/>
</dbReference>
<evidence type="ECO:0000256" key="3">
    <source>
        <dbReference type="ARBA" id="ARBA00007907"/>
    </source>
</evidence>
<evidence type="ECO:0000259" key="9">
    <source>
        <dbReference type="PROSITE" id="PS51733"/>
    </source>
</evidence>
<gene>
    <name evidence="10" type="ORF">TSOC_004412</name>
</gene>
<evidence type="ECO:0000256" key="5">
    <source>
        <dbReference type="ARBA" id="ARBA00022679"/>
    </source>
</evidence>
<dbReference type="PANTHER" id="PTHR17408">
    <property type="entry name" value="HISTONE RNA HAIRPIN-BINDING PROTEIN"/>
    <property type="match status" value="1"/>
</dbReference>
<feature type="region of interest" description="Disordered" evidence="8">
    <location>
        <begin position="332"/>
        <end position="357"/>
    </location>
</feature>
<feature type="compositionally biased region" description="Gly residues" evidence="8">
    <location>
        <begin position="256"/>
        <end position="265"/>
    </location>
</feature>
<dbReference type="NCBIfam" id="TIGR00214">
    <property type="entry name" value="lipB"/>
    <property type="match status" value="1"/>
</dbReference>
<dbReference type="UniPathway" id="UPA00538">
    <property type="reaction ID" value="UER00592"/>
</dbReference>
<evidence type="ECO:0000256" key="2">
    <source>
        <dbReference type="ARBA" id="ARBA00006151"/>
    </source>
</evidence>
<sequence length="475" mass="49801">MPLPQPRTNARPRHDLIAVAPPSHHTPFAPALQALQAAGAEVVVVPRGGEVTFHGPGQLVAYPVIDVRQAGLGARAYVEGLEDAVVEALGAYGLAARGRVPGATGVWVGQRKIAAVGVRISQGLSMRSQSCCETLAPMASRPGPPQAAPQPAGAATAVETGPPAATATPPAPGSLPPCELIMTSTLMAGKQKGRTVADYSADFQVEDSPASNGKGPHGKVERGRGAPGPGQPHWHAKQPKPTLSLSDCAGGDDAVAGGGPAGGGSATVTKPPSKDLDPHRVGQRQKQIDFGKNTLGYQRYLQQVPRRVVRLCVGGAELAEVAEPRVQCCRQQVPGDSARRQQRRKAVDPGTPDIGQNISKRAFDGQIKVWRRALHKYDTQAEEEDEEGPVARVVPFAQRRLQGCGDAPAAPEPSSPTNSNRSRGSLDGYVAPQADAGRKRPFQRAFDHVVEEGTRRSSTLMYESPDVRAGVVGGV</sequence>
<feature type="compositionally biased region" description="Low complexity" evidence="8">
    <location>
        <begin position="149"/>
        <end position="168"/>
    </location>
</feature>
<dbReference type="GO" id="GO:0005737">
    <property type="term" value="C:cytoplasm"/>
    <property type="evidence" value="ECO:0007669"/>
    <property type="project" value="TreeGrafter"/>
</dbReference>
<dbReference type="GO" id="GO:0071207">
    <property type="term" value="F:histone pre-mRNA stem-loop binding"/>
    <property type="evidence" value="ECO:0007669"/>
    <property type="project" value="TreeGrafter"/>
</dbReference>
<dbReference type="GO" id="GO:0033819">
    <property type="term" value="F:lipoyl(octanoyl) transferase activity"/>
    <property type="evidence" value="ECO:0007669"/>
    <property type="project" value="UniProtKB-EC"/>
</dbReference>
<dbReference type="InterPro" id="IPR026502">
    <property type="entry name" value="SLBP1/SLBP2"/>
</dbReference>
<accession>A0A2J8A958</accession>
<dbReference type="GO" id="GO:0071204">
    <property type="term" value="C:histone pre-mRNA 3'end processing complex"/>
    <property type="evidence" value="ECO:0007669"/>
    <property type="project" value="TreeGrafter"/>
</dbReference>
<dbReference type="PROSITE" id="PS01313">
    <property type="entry name" value="LIPB"/>
    <property type="match status" value="1"/>
</dbReference>
<dbReference type="PROSITE" id="PS51733">
    <property type="entry name" value="BPL_LPL_CATALYTIC"/>
    <property type="match status" value="1"/>
</dbReference>
<dbReference type="InterPro" id="IPR045864">
    <property type="entry name" value="aa-tRNA-synth_II/BPL/LPL"/>
</dbReference>
<dbReference type="AlphaFoldDB" id="A0A2J8A958"/>
<protein>
    <recommendedName>
        <fullName evidence="4">lipoyl(octanoyl) transferase</fullName>
        <ecNumber evidence="4">2.3.1.181</ecNumber>
    </recommendedName>
</protein>
<keyword evidence="5 10" id="KW-0808">Transferase</keyword>
<dbReference type="Pfam" id="PF15247">
    <property type="entry name" value="SLBP_RNA_bind"/>
    <property type="match status" value="2"/>
</dbReference>
<dbReference type="Pfam" id="PF21948">
    <property type="entry name" value="LplA-B_cat"/>
    <property type="match status" value="1"/>
</dbReference>
<dbReference type="InterPro" id="IPR000544">
    <property type="entry name" value="Octanoyltransferase"/>
</dbReference>
<keyword evidence="6" id="KW-0694">RNA-binding</keyword>